<organism evidence="2 3">
    <name type="scientific">Candidatus Nitrosotenuis uzonensis</name>
    <dbReference type="NCBI Taxonomy" id="1407055"/>
    <lineage>
        <taxon>Archaea</taxon>
        <taxon>Nitrososphaerota</taxon>
        <taxon>Candidatus Nitrosotenuis</taxon>
    </lineage>
</organism>
<feature type="domain" description="N-acetyltransferase" evidence="1">
    <location>
        <begin position="3"/>
        <end position="143"/>
    </location>
</feature>
<dbReference type="EMBL" id="CBTY010000011">
    <property type="protein sequence ID" value="CDI06707.1"/>
    <property type="molecule type" value="Genomic_DNA"/>
</dbReference>
<sequence>MLLRIRKAKTSDKESILKFCQDTFSWGDYIPSVWDAWLKDGGLTVIENDNEPLGMCHHDFLKNQIWIEGLRVNPSFRRRGLASRLVRYSEKIAKRRNCTVSRMLIAQENRKSLKMAKSLGYIIESRWWLYYAKPRKRKSKAITVSNPTCVKEFAFQTFTESWRWYELDRHIIRRLVRNGRIIAYKNAIGIWNKSNIDDCIVQLGYLQGTTSAIQEIIKFIQNKGYLLKARKIQILVSDPVDLRAKTVNKMMPFYLLKKDLL</sequence>
<dbReference type="InterPro" id="IPR016181">
    <property type="entry name" value="Acyl_CoA_acyltransferase"/>
</dbReference>
<proteinExistence type="predicted"/>
<accession>V6AVU1</accession>
<comment type="caution">
    <text evidence="2">The sequence shown here is derived from an EMBL/GenBank/DDBJ whole genome shotgun (WGS) entry which is preliminary data.</text>
</comment>
<dbReference type="PANTHER" id="PTHR43072">
    <property type="entry name" value="N-ACETYLTRANSFERASE"/>
    <property type="match status" value="1"/>
</dbReference>
<reference evidence="2 3" key="1">
    <citation type="journal article" date="2013" name="PLoS ONE">
        <title>Enrichment and Genome Sequence of the Group I.1a Ammonia-Oxidizing Archaeon ?Ca. Nitrosotenuis uzonensis? Representing a Clade Globally.</title>
        <authorList>
            <person name="Lebedeva E.V."/>
            <person name="Hatzenpichler R."/>
            <person name="Pelletier E."/>
            <person name="Schuster N."/>
            <person name="Hauzmayer S."/>
            <person name="Bulaev A."/>
            <person name="Grigor'eva N.V."/>
            <person name="Galushko A."/>
            <person name="Schmid M."/>
            <person name="Palatinszky M."/>
            <person name="Le Paslier D."/>
            <person name="Daims H."/>
            <person name="Wagner M."/>
        </authorList>
    </citation>
    <scope>NUCLEOTIDE SEQUENCE [LARGE SCALE GENOMIC DNA]</scope>
    <source>
        <strain evidence="2 3">N4</strain>
    </source>
</reference>
<dbReference type="RefSeq" id="WP_081844933.1">
    <property type="nucleotide sequence ID" value="NZ_CBTY010000011.1"/>
</dbReference>
<dbReference type="Pfam" id="PF00583">
    <property type="entry name" value="Acetyltransf_1"/>
    <property type="match status" value="1"/>
</dbReference>
<evidence type="ECO:0000313" key="2">
    <source>
        <dbReference type="EMBL" id="CDI06707.1"/>
    </source>
</evidence>
<dbReference type="GO" id="GO:0016747">
    <property type="term" value="F:acyltransferase activity, transferring groups other than amino-acyl groups"/>
    <property type="evidence" value="ECO:0007669"/>
    <property type="project" value="InterPro"/>
</dbReference>
<protein>
    <submittedName>
        <fullName evidence="2">GCN5-related N-acetyltransferase</fullName>
    </submittedName>
</protein>
<dbReference type="STRING" id="1407055.NITUZ_60234"/>
<evidence type="ECO:0000313" key="3">
    <source>
        <dbReference type="Proteomes" id="UP000018159"/>
    </source>
</evidence>
<dbReference type="OrthoDB" id="43754at2157"/>
<dbReference type="Gene3D" id="3.40.630.30">
    <property type="match status" value="1"/>
</dbReference>
<name>V6AVU1_9ARCH</name>
<dbReference type="InterPro" id="IPR000182">
    <property type="entry name" value="GNAT_dom"/>
</dbReference>
<dbReference type="Proteomes" id="UP000018159">
    <property type="component" value="Unassembled WGS sequence"/>
</dbReference>
<keyword evidence="3" id="KW-1185">Reference proteome</keyword>
<gene>
    <name evidence="2" type="ORF">NITUZ_60234</name>
</gene>
<dbReference type="AlphaFoldDB" id="V6AVU1"/>
<dbReference type="CDD" id="cd04301">
    <property type="entry name" value="NAT_SF"/>
    <property type="match status" value="1"/>
</dbReference>
<dbReference type="PROSITE" id="PS51186">
    <property type="entry name" value="GNAT"/>
    <property type="match status" value="1"/>
</dbReference>
<evidence type="ECO:0000259" key="1">
    <source>
        <dbReference type="PROSITE" id="PS51186"/>
    </source>
</evidence>
<dbReference type="PANTHER" id="PTHR43072:SF52">
    <property type="entry name" value="GCN5-RELATED N-ACETYLTRANSFERASE"/>
    <property type="match status" value="1"/>
</dbReference>
<dbReference type="SUPFAM" id="SSF55729">
    <property type="entry name" value="Acyl-CoA N-acyltransferases (Nat)"/>
    <property type="match status" value="1"/>
</dbReference>